<feature type="domain" description="Protein kinase" evidence="14">
    <location>
        <begin position="134"/>
        <end position="325"/>
    </location>
</feature>
<keyword evidence="6 15" id="KW-0418">Kinase</keyword>
<dbReference type="GO" id="GO:0004674">
    <property type="term" value="F:protein serine/threonine kinase activity"/>
    <property type="evidence" value="ECO:0007669"/>
    <property type="project" value="UniProtKB-KW"/>
</dbReference>
<feature type="compositionally biased region" description="Gly residues" evidence="13">
    <location>
        <begin position="104"/>
        <end position="115"/>
    </location>
</feature>
<keyword evidence="16" id="KW-1185">Reference proteome</keyword>
<keyword evidence="3" id="KW-0723">Serine/threonine-protein kinase</keyword>
<dbReference type="PROSITE" id="PS50011">
    <property type="entry name" value="PROTEIN_KINASE_DOM"/>
    <property type="match status" value="1"/>
</dbReference>
<dbReference type="SMART" id="SM00220">
    <property type="entry name" value="S_TKc"/>
    <property type="match status" value="1"/>
</dbReference>
<feature type="region of interest" description="Disordered" evidence="13">
    <location>
        <begin position="1"/>
        <end position="117"/>
    </location>
</feature>
<dbReference type="PROSITE" id="PS00107">
    <property type="entry name" value="PROTEIN_KINASE_ATP"/>
    <property type="match status" value="1"/>
</dbReference>
<sequence length="325" mass="35546">MCDSPEFFFLYSTAVPREQHPQQQQPQQPQHAPTQQPLGHHQRLHPITPPNPHQPGPPGSLPHHESRPQRRPLAALPPPPPLTSTSPPHSSTLRPGPHLAHNGGVRGCGPGGGYSIGDRERLYRVDKTVDEKGKVVSKVLGKGGFGTVYGGTRMKDGAPVAIKSIAKDPCQPGEGVHGKRVPLEVALLLRVGPHPPGGPPPELAGEDDSFLLILERPEPCKASMSTSRKRGPLPEDEARNLMLQVVNIVMACHAAGVIHRDIKDRTSWSPQTDTAEYQVYSPPEWVVNNQYQGVPATVWSLGILLYDLVFGDIPFEYEDRSSRQR</sequence>
<dbReference type="InterPro" id="IPR011009">
    <property type="entry name" value="Kinase-like_dom_sf"/>
</dbReference>
<dbReference type="GO" id="GO:0005737">
    <property type="term" value="C:cytoplasm"/>
    <property type="evidence" value="ECO:0007669"/>
    <property type="project" value="TreeGrafter"/>
</dbReference>
<name>A0A8J5CDG0_CHIOP</name>
<comment type="catalytic activity">
    <reaction evidence="9">
        <text>L-seryl-[protein] + ATP = O-phospho-L-seryl-[protein] + ADP + H(+)</text>
        <dbReference type="Rhea" id="RHEA:17989"/>
        <dbReference type="Rhea" id="RHEA-COMP:9863"/>
        <dbReference type="Rhea" id="RHEA-COMP:11604"/>
        <dbReference type="ChEBI" id="CHEBI:15378"/>
        <dbReference type="ChEBI" id="CHEBI:29999"/>
        <dbReference type="ChEBI" id="CHEBI:30616"/>
        <dbReference type="ChEBI" id="CHEBI:83421"/>
        <dbReference type="ChEBI" id="CHEBI:456216"/>
        <dbReference type="EC" id="2.7.11.1"/>
    </reaction>
</comment>
<protein>
    <recommendedName>
        <fullName evidence="2">non-specific serine/threonine protein kinase</fullName>
        <ecNumber evidence="2">2.7.11.1</ecNumber>
    </recommendedName>
</protein>
<evidence type="ECO:0000256" key="3">
    <source>
        <dbReference type="ARBA" id="ARBA00022527"/>
    </source>
</evidence>
<evidence type="ECO:0000256" key="12">
    <source>
        <dbReference type="PROSITE-ProRule" id="PRU10141"/>
    </source>
</evidence>
<keyword evidence="7 11" id="KW-0067">ATP-binding</keyword>
<keyword evidence="4" id="KW-0808">Transferase</keyword>
<evidence type="ECO:0000256" key="4">
    <source>
        <dbReference type="ARBA" id="ARBA00022679"/>
    </source>
</evidence>
<proteinExistence type="predicted"/>
<dbReference type="PANTHER" id="PTHR22984:SF25">
    <property type="entry name" value="PROTEIN KINASE DOMAIN-CONTAINING PROTEIN"/>
    <property type="match status" value="1"/>
</dbReference>
<evidence type="ECO:0000256" key="6">
    <source>
        <dbReference type="ARBA" id="ARBA00022777"/>
    </source>
</evidence>
<evidence type="ECO:0000256" key="9">
    <source>
        <dbReference type="ARBA" id="ARBA00048679"/>
    </source>
</evidence>
<evidence type="ECO:0000313" key="15">
    <source>
        <dbReference type="EMBL" id="KAG0710371.1"/>
    </source>
</evidence>
<dbReference type="InterPro" id="IPR000719">
    <property type="entry name" value="Prot_kinase_dom"/>
</dbReference>
<feature type="binding site" evidence="11">
    <location>
        <position position="163"/>
    </location>
    <ligand>
        <name>ATP</name>
        <dbReference type="ChEBI" id="CHEBI:30616"/>
    </ligand>
</feature>
<evidence type="ECO:0000256" key="11">
    <source>
        <dbReference type="PIRSR" id="PIRSR037993-2"/>
    </source>
</evidence>
<evidence type="ECO:0000313" key="16">
    <source>
        <dbReference type="Proteomes" id="UP000770661"/>
    </source>
</evidence>
<dbReference type="InterPro" id="IPR051138">
    <property type="entry name" value="PIM_Ser/Thr_kinase"/>
</dbReference>
<dbReference type="Gene3D" id="3.30.200.20">
    <property type="entry name" value="Phosphorylase Kinase, domain 1"/>
    <property type="match status" value="1"/>
</dbReference>
<dbReference type="Proteomes" id="UP000770661">
    <property type="component" value="Unassembled WGS sequence"/>
</dbReference>
<comment type="caution">
    <text evidence="15">The sequence shown here is derived from an EMBL/GenBank/DDBJ whole genome shotgun (WGS) entry which is preliminary data.</text>
</comment>
<evidence type="ECO:0000256" key="8">
    <source>
        <dbReference type="ARBA" id="ARBA00047899"/>
    </source>
</evidence>
<evidence type="ECO:0000256" key="5">
    <source>
        <dbReference type="ARBA" id="ARBA00022741"/>
    </source>
</evidence>
<evidence type="ECO:0000256" key="2">
    <source>
        <dbReference type="ARBA" id="ARBA00012513"/>
    </source>
</evidence>
<gene>
    <name evidence="15" type="primary">PIM3_0</name>
    <name evidence="15" type="ORF">GWK47_022961</name>
</gene>
<dbReference type="AlphaFoldDB" id="A0A8J5CDG0"/>
<dbReference type="SUPFAM" id="SSF56112">
    <property type="entry name" value="Protein kinase-like (PK-like)"/>
    <property type="match status" value="1"/>
</dbReference>
<dbReference type="EMBL" id="JACEEZ010024252">
    <property type="protein sequence ID" value="KAG0710371.1"/>
    <property type="molecule type" value="Genomic_DNA"/>
</dbReference>
<dbReference type="Pfam" id="PF00069">
    <property type="entry name" value="Pkinase"/>
    <property type="match status" value="1"/>
</dbReference>
<dbReference type="InterPro" id="IPR017441">
    <property type="entry name" value="Protein_kinase_ATP_BS"/>
</dbReference>
<dbReference type="GO" id="GO:0043066">
    <property type="term" value="P:negative regulation of apoptotic process"/>
    <property type="evidence" value="ECO:0007669"/>
    <property type="project" value="InterPro"/>
</dbReference>
<dbReference type="GO" id="GO:0005524">
    <property type="term" value="F:ATP binding"/>
    <property type="evidence" value="ECO:0007669"/>
    <property type="project" value="UniProtKB-UniRule"/>
</dbReference>
<dbReference type="GO" id="GO:0043657">
    <property type="term" value="C:host cell"/>
    <property type="evidence" value="ECO:0007669"/>
    <property type="project" value="UniProtKB-SubCell"/>
</dbReference>
<feature type="active site" description="Proton acceptor" evidence="10">
    <location>
        <position position="261"/>
    </location>
</feature>
<comment type="subcellular location">
    <subcellularLocation>
        <location evidence="1">Host cell</location>
    </subcellularLocation>
</comment>
<feature type="compositionally biased region" description="Low complexity" evidence="13">
    <location>
        <begin position="21"/>
        <end position="37"/>
    </location>
</feature>
<feature type="compositionally biased region" description="Pro residues" evidence="13">
    <location>
        <begin position="47"/>
        <end position="60"/>
    </location>
</feature>
<dbReference type="Gene3D" id="1.10.510.10">
    <property type="entry name" value="Transferase(Phosphotransferase) domain 1"/>
    <property type="match status" value="2"/>
</dbReference>
<feature type="binding site" evidence="11">
    <location>
        <position position="215"/>
    </location>
    <ligand>
        <name>ATP</name>
        <dbReference type="ChEBI" id="CHEBI:30616"/>
    </ligand>
</feature>
<reference evidence="15" key="1">
    <citation type="submission" date="2020-07" db="EMBL/GenBank/DDBJ databases">
        <title>The High-quality genome of the commercially important snow crab, Chionoecetes opilio.</title>
        <authorList>
            <person name="Jeong J.-H."/>
            <person name="Ryu S."/>
        </authorList>
    </citation>
    <scope>NUCLEOTIDE SEQUENCE</scope>
    <source>
        <strain evidence="15">MADBK_172401_WGS</strain>
        <tissue evidence="15">Digestive gland</tissue>
    </source>
</reference>
<dbReference type="PANTHER" id="PTHR22984">
    <property type="entry name" value="SERINE/THREONINE-PROTEIN KINASE PIM"/>
    <property type="match status" value="1"/>
</dbReference>
<organism evidence="15 16">
    <name type="scientific">Chionoecetes opilio</name>
    <name type="common">Atlantic snow crab</name>
    <name type="synonym">Cancer opilio</name>
    <dbReference type="NCBI Taxonomy" id="41210"/>
    <lineage>
        <taxon>Eukaryota</taxon>
        <taxon>Metazoa</taxon>
        <taxon>Ecdysozoa</taxon>
        <taxon>Arthropoda</taxon>
        <taxon>Crustacea</taxon>
        <taxon>Multicrustacea</taxon>
        <taxon>Malacostraca</taxon>
        <taxon>Eumalacostraca</taxon>
        <taxon>Eucarida</taxon>
        <taxon>Decapoda</taxon>
        <taxon>Pleocyemata</taxon>
        <taxon>Brachyura</taxon>
        <taxon>Eubrachyura</taxon>
        <taxon>Majoidea</taxon>
        <taxon>Majidae</taxon>
        <taxon>Chionoecetes</taxon>
    </lineage>
</organism>
<keyword evidence="5 12" id="KW-0547">Nucleotide-binding</keyword>
<dbReference type="OrthoDB" id="193931at2759"/>
<evidence type="ECO:0000259" key="14">
    <source>
        <dbReference type="PROSITE" id="PS50011"/>
    </source>
</evidence>
<evidence type="ECO:0000256" key="13">
    <source>
        <dbReference type="SAM" id="MobiDB-lite"/>
    </source>
</evidence>
<evidence type="ECO:0000256" key="1">
    <source>
        <dbReference type="ARBA" id="ARBA00004340"/>
    </source>
</evidence>
<feature type="compositionally biased region" description="Low complexity" evidence="13">
    <location>
        <begin position="83"/>
        <end position="95"/>
    </location>
</feature>
<comment type="catalytic activity">
    <reaction evidence="8">
        <text>L-threonyl-[protein] + ATP = O-phospho-L-threonyl-[protein] + ADP + H(+)</text>
        <dbReference type="Rhea" id="RHEA:46608"/>
        <dbReference type="Rhea" id="RHEA-COMP:11060"/>
        <dbReference type="Rhea" id="RHEA-COMP:11605"/>
        <dbReference type="ChEBI" id="CHEBI:15378"/>
        <dbReference type="ChEBI" id="CHEBI:30013"/>
        <dbReference type="ChEBI" id="CHEBI:30616"/>
        <dbReference type="ChEBI" id="CHEBI:61977"/>
        <dbReference type="ChEBI" id="CHEBI:456216"/>
        <dbReference type="EC" id="2.7.11.1"/>
    </reaction>
</comment>
<accession>A0A8J5CDG0</accession>
<feature type="binding site" evidence="12">
    <location>
        <position position="167"/>
    </location>
    <ligand>
        <name>ATP</name>
        <dbReference type="ChEBI" id="CHEBI:30616"/>
    </ligand>
</feature>
<evidence type="ECO:0000256" key="7">
    <source>
        <dbReference type="ARBA" id="ARBA00022840"/>
    </source>
</evidence>
<evidence type="ECO:0000256" key="10">
    <source>
        <dbReference type="PIRSR" id="PIRSR037993-1"/>
    </source>
</evidence>
<dbReference type="EC" id="2.7.11.1" evidence="2"/>
<feature type="binding site" evidence="11">
    <location>
        <begin position="140"/>
        <end position="148"/>
    </location>
    <ligand>
        <name>ATP</name>
        <dbReference type="ChEBI" id="CHEBI:30616"/>
    </ligand>
</feature>